<dbReference type="PANTHER" id="PTHR10131">
    <property type="entry name" value="TNF RECEPTOR ASSOCIATED FACTOR"/>
    <property type="match status" value="1"/>
</dbReference>
<evidence type="ECO:0000313" key="2">
    <source>
        <dbReference type="EMBL" id="KAH9372998.1"/>
    </source>
</evidence>
<keyword evidence="3" id="KW-1185">Reference proteome</keyword>
<sequence>MADSKYYAYCLVGFGNYLDWKTVEFLERLPDGIVCSGCGVVSATTTKLPCTHVSCLYCGSHKCAVDKRSRAGISVVPARVAILSKQVRCICSSDGCAYVGRLCELDSHYPSECDFARIVCSCCSARILFKELPGHYAACRNASELSLATSAKVARLIEDLRNAKKELEIAVASGRNDDCVPRASVRLLLDAVERLDAELGDGAAIIEDAA</sequence>
<organism evidence="2 3">
    <name type="scientific">Haemaphysalis longicornis</name>
    <name type="common">Bush tick</name>
    <dbReference type="NCBI Taxonomy" id="44386"/>
    <lineage>
        <taxon>Eukaryota</taxon>
        <taxon>Metazoa</taxon>
        <taxon>Ecdysozoa</taxon>
        <taxon>Arthropoda</taxon>
        <taxon>Chelicerata</taxon>
        <taxon>Arachnida</taxon>
        <taxon>Acari</taxon>
        <taxon>Parasitiformes</taxon>
        <taxon>Ixodida</taxon>
        <taxon>Ixodoidea</taxon>
        <taxon>Ixodidae</taxon>
        <taxon>Haemaphysalinae</taxon>
        <taxon>Haemaphysalis</taxon>
    </lineage>
</organism>
<dbReference type="GO" id="GO:0009898">
    <property type="term" value="C:cytoplasmic side of plasma membrane"/>
    <property type="evidence" value="ECO:0007669"/>
    <property type="project" value="TreeGrafter"/>
</dbReference>
<keyword evidence="1" id="KW-0175">Coiled coil</keyword>
<dbReference type="GO" id="GO:0043122">
    <property type="term" value="P:regulation of canonical NF-kappaB signal transduction"/>
    <property type="evidence" value="ECO:0007669"/>
    <property type="project" value="TreeGrafter"/>
</dbReference>
<protein>
    <submittedName>
        <fullName evidence="2">Uncharacterized protein</fullName>
    </submittedName>
</protein>
<accession>A0A9J6G3N5</accession>
<gene>
    <name evidence="2" type="ORF">HPB48_003376</name>
</gene>
<reference evidence="2 3" key="1">
    <citation type="journal article" date="2020" name="Cell">
        <title>Large-Scale Comparative Analyses of Tick Genomes Elucidate Their Genetic Diversity and Vector Capacities.</title>
        <authorList>
            <consortium name="Tick Genome and Microbiome Consortium (TIGMIC)"/>
            <person name="Jia N."/>
            <person name="Wang J."/>
            <person name="Shi W."/>
            <person name="Du L."/>
            <person name="Sun Y."/>
            <person name="Zhan W."/>
            <person name="Jiang J.F."/>
            <person name="Wang Q."/>
            <person name="Zhang B."/>
            <person name="Ji P."/>
            <person name="Bell-Sakyi L."/>
            <person name="Cui X.M."/>
            <person name="Yuan T.T."/>
            <person name="Jiang B.G."/>
            <person name="Yang W.F."/>
            <person name="Lam T.T."/>
            <person name="Chang Q.C."/>
            <person name="Ding S.J."/>
            <person name="Wang X.J."/>
            <person name="Zhu J.G."/>
            <person name="Ruan X.D."/>
            <person name="Zhao L."/>
            <person name="Wei J.T."/>
            <person name="Ye R.Z."/>
            <person name="Que T.C."/>
            <person name="Du C.H."/>
            <person name="Zhou Y.H."/>
            <person name="Cheng J.X."/>
            <person name="Dai P.F."/>
            <person name="Guo W.B."/>
            <person name="Han X.H."/>
            <person name="Huang E.J."/>
            <person name="Li L.F."/>
            <person name="Wei W."/>
            <person name="Gao Y.C."/>
            <person name="Liu J.Z."/>
            <person name="Shao H.Z."/>
            <person name="Wang X."/>
            <person name="Wang C.C."/>
            <person name="Yang T.C."/>
            <person name="Huo Q.B."/>
            <person name="Li W."/>
            <person name="Chen H.Y."/>
            <person name="Chen S.E."/>
            <person name="Zhou L.G."/>
            <person name="Ni X.B."/>
            <person name="Tian J.H."/>
            <person name="Sheng Y."/>
            <person name="Liu T."/>
            <person name="Pan Y.S."/>
            <person name="Xia L.Y."/>
            <person name="Li J."/>
            <person name="Zhao F."/>
            <person name="Cao W.C."/>
        </authorList>
    </citation>
    <scope>NUCLEOTIDE SEQUENCE [LARGE SCALE GENOMIC DNA]</scope>
    <source>
        <strain evidence="2">HaeL-2018</strain>
    </source>
</reference>
<dbReference type="VEuPathDB" id="VectorBase:HLOH_046732"/>
<dbReference type="GO" id="GO:0005164">
    <property type="term" value="F:tumor necrosis factor receptor binding"/>
    <property type="evidence" value="ECO:0007669"/>
    <property type="project" value="TreeGrafter"/>
</dbReference>
<dbReference type="OrthoDB" id="4788989at2759"/>
<evidence type="ECO:0000256" key="1">
    <source>
        <dbReference type="SAM" id="Coils"/>
    </source>
</evidence>
<proteinExistence type="predicted"/>
<feature type="coiled-coil region" evidence="1">
    <location>
        <begin position="150"/>
        <end position="177"/>
    </location>
</feature>
<comment type="caution">
    <text evidence="2">The sequence shown here is derived from an EMBL/GenBank/DDBJ whole genome shotgun (WGS) entry which is preliminary data.</text>
</comment>
<dbReference type="PANTHER" id="PTHR10131:SF138">
    <property type="entry name" value="RE66324P"/>
    <property type="match status" value="1"/>
</dbReference>
<dbReference type="SUPFAM" id="SSF49599">
    <property type="entry name" value="TRAF domain-like"/>
    <property type="match status" value="1"/>
</dbReference>
<name>A0A9J6G3N5_HAELO</name>
<dbReference type="AlphaFoldDB" id="A0A9J6G3N5"/>
<dbReference type="EMBL" id="JABSTR010000006">
    <property type="protein sequence ID" value="KAH9372998.1"/>
    <property type="molecule type" value="Genomic_DNA"/>
</dbReference>
<dbReference type="Proteomes" id="UP000821853">
    <property type="component" value="Chromosome 4"/>
</dbReference>
<evidence type="ECO:0000313" key="3">
    <source>
        <dbReference type="Proteomes" id="UP000821853"/>
    </source>
</evidence>
<dbReference type="OMA" id="SHEHCEL"/>